<feature type="compositionally biased region" description="Basic and acidic residues" evidence="1">
    <location>
        <begin position="66"/>
        <end position="96"/>
    </location>
</feature>
<organism evidence="3 4">
    <name type="scientific">Chryseobacterium glaciei</name>
    <dbReference type="NCBI Taxonomy" id="1685010"/>
    <lineage>
        <taxon>Bacteria</taxon>
        <taxon>Pseudomonadati</taxon>
        <taxon>Bacteroidota</taxon>
        <taxon>Flavobacteriia</taxon>
        <taxon>Flavobacteriales</taxon>
        <taxon>Weeksellaceae</taxon>
        <taxon>Chryseobacterium group</taxon>
        <taxon>Chryseobacterium</taxon>
    </lineage>
</organism>
<accession>A0A172XU23</accession>
<dbReference type="STRING" id="1685010.A0O34_07895"/>
<gene>
    <name evidence="3" type="ORF">A0O34_07895</name>
</gene>
<evidence type="ECO:0000256" key="2">
    <source>
        <dbReference type="SAM" id="SignalP"/>
    </source>
</evidence>
<keyword evidence="2" id="KW-0732">Signal</keyword>
<feature type="region of interest" description="Disordered" evidence="1">
    <location>
        <begin position="53"/>
        <end position="96"/>
    </location>
</feature>
<sequence length="96" mass="10292">MKKLITAMSIVLGLGFATAQQTAPAAATKATHQVTKTAKTVDTKAAKVADTKMAKPAATSTTAVKMKKDGTPDKRYKESQHLKKDGTPDKRYKTNK</sequence>
<keyword evidence="4" id="KW-1185">Reference proteome</keyword>
<name>A0A172XU23_9FLAO</name>
<dbReference type="EMBL" id="CP015199">
    <property type="protein sequence ID" value="ANF50444.1"/>
    <property type="molecule type" value="Genomic_DNA"/>
</dbReference>
<dbReference type="Proteomes" id="UP000077824">
    <property type="component" value="Chromosome"/>
</dbReference>
<proteinExistence type="predicted"/>
<dbReference type="OrthoDB" id="1264860at2"/>
<evidence type="ECO:0000313" key="3">
    <source>
        <dbReference type="EMBL" id="ANF50444.1"/>
    </source>
</evidence>
<dbReference type="RefSeq" id="WP_066753471.1">
    <property type="nucleotide sequence ID" value="NZ_CP015199.1"/>
</dbReference>
<reference evidence="3 4" key="1">
    <citation type="submission" date="2016-04" db="EMBL/GenBank/DDBJ databases">
        <title>Complete Genome Sequence of Chryseobacterium sp. IHBB 10212.</title>
        <authorList>
            <person name="Pal M."/>
            <person name="Swarnkar M.K."/>
            <person name="Kaushal K."/>
            <person name="Chhibber S."/>
            <person name="Singh A.K."/>
            <person name="Gulati A."/>
        </authorList>
    </citation>
    <scope>NUCLEOTIDE SEQUENCE [LARGE SCALE GENOMIC DNA]</scope>
    <source>
        <strain evidence="3 4">IHBB 10212</strain>
    </source>
</reference>
<dbReference type="KEGG" id="chh:A0O34_07895"/>
<evidence type="ECO:0000256" key="1">
    <source>
        <dbReference type="SAM" id="MobiDB-lite"/>
    </source>
</evidence>
<dbReference type="AlphaFoldDB" id="A0A172XU23"/>
<protein>
    <submittedName>
        <fullName evidence="3">Uncharacterized protein</fullName>
    </submittedName>
</protein>
<feature type="chain" id="PRO_5008003769" evidence="2">
    <location>
        <begin position="20"/>
        <end position="96"/>
    </location>
</feature>
<evidence type="ECO:0000313" key="4">
    <source>
        <dbReference type="Proteomes" id="UP000077824"/>
    </source>
</evidence>
<feature type="signal peptide" evidence="2">
    <location>
        <begin position="1"/>
        <end position="19"/>
    </location>
</feature>